<dbReference type="InterPro" id="IPR036188">
    <property type="entry name" value="FAD/NAD-bd_sf"/>
</dbReference>
<protein>
    <recommendedName>
        <fullName evidence="4">L-ornithine N(5)-monooxygenase</fullName>
    </recommendedName>
</protein>
<keyword evidence="3" id="KW-1185">Reference proteome</keyword>
<dbReference type="EMBL" id="JAPEUX010000009">
    <property type="protein sequence ID" value="KAJ4345357.1"/>
    <property type="molecule type" value="Genomic_DNA"/>
</dbReference>
<organism evidence="2 3">
    <name type="scientific">Didymosphaeria variabile</name>
    <dbReference type="NCBI Taxonomy" id="1932322"/>
    <lineage>
        <taxon>Eukaryota</taxon>
        <taxon>Fungi</taxon>
        <taxon>Dikarya</taxon>
        <taxon>Ascomycota</taxon>
        <taxon>Pezizomycotina</taxon>
        <taxon>Dothideomycetes</taxon>
        <taxon>Pleosporomycetidae</taxon>
        <taxon>Pleosporales</taxon>
        <taxon>Massarineae</taxon>
        <taxon>Didymosphaeriaceae</taxon>
        <taxon>Didymosphaeria</taxon>
    </lineage>
</organism>
<feature type="compositionally biased region" description="Basic residues" evidence="1">
    <location>
        <begin position="150"/>
        <end position="160"/>
    </location>
</feature>
<dbReference type="PANTHER" id="PTHR38663">
    <property type="match status" value="1"/>
</dbReference>
<reference evidence="2" key="1">
    <citation type="submission" date="2022-10" db="EMBL/GenBank/DDBJ databases">
        <title>Tapping the CABI collections for fungal endophytes: first genome assemblies for Collariella, Neodidymelliopsis, Ascochyta clinopodiicola, Didymella pomorum, Didymosphaeria variabile, Neocosmospora piperis and Neocucurbitaria cava.</title>
        <authorList>
            <person name="Hill R."/>
        </authorList>
    </citation>
    <scope>NUCLEOTIDE SEQUENCE</scope>
    <source>
        <strain evidence="2">IMI 356815</strain>
    </source>
</reference>
<dbReference type="SUPFAM" id="SSF51905">
    <property type="entry name" value="FAD/NAD(P)-binding domain"/>
    <property type="match status" value="1"/>
</dbReference>
<dbReference type="RefSeq" id="XP_056065521.1">
    <property type="nucleotide sequence ID" value="XM_056220218.1"/>
</dbReference>
<dbReference type="GeneID" id="80915017"/>
<accession>A0A9W8XBS6</accession>
<dbReference type="PANTHER" id="PTHR38663:SF1">
    <property type="entry name" value="L-ORNITHINE N(5)-MONOOXYGENASE"/>
    <property type="match status" value="1"/>
</dbReference>
<dbReference type="Gene3D" id="3.50.50.60">
    <property type="entry name" value="FAD/NAD(P)-binding domain"/>
    <property type="match status" value="1"/>
</dbReference>
<sequence>MSPSRLPMHIHDVLIIGAGPCGLAVATRLREHTPSATFTDDEHQRYHWIRKHGRKMNIKNYRTNTDSLSSTSIGGERSEKLDMLVLDSDGASWMSKWNRLFKTFGIEYLRSPMFFHVDPADRDALLGYAYEHNREKELQPLPGCAGKEVSKHRKKKKLNRGRISQSGPDVDERDRKDYFTPSSKLFRAHCEEVTARYGLGNDVIQQETVVDVQFGNASAWEERAHDSVISDDDSSNGQELFRVSTNKRERYARVVVLAIGPGNAPVLPRIAGITPETPHEGCCHAMQIKQYPPAHVAARVEQRLPTNMLIVGGGLTSIQLADLAIKRGVNKVWLLMRGGVKVKYFDVDLEWVGKFRNFNQAAFWSADTDEERFEMMAEARNGGSMTPRYRKILDAHVASGKISLHSHTTLQSVKWATDLRQWTLAVTSPALALPPIDYIVFATGIQTNVEQLPILKNIREDYQIEYVGGLPCLNDDLMWADGVPLFVTGRLAGLRLGPGAPNLVGARVGAERIAWNIQDVLRKSNPEYGTVSNNSSMEDSDEEKVAAYAAGRRNRFDSLVGIDVN</sequence>
<evidence type="ECO:0000256" key="1">
    <source>
        <dbReference type="SAM" id="MobiDB-lite"/>
    </source>
</evidence>
<gene>
    <name evidence="2" type="ORF">N0V89_011487</name>
</gene>
<evidence type="ECO:0000313" key="3">
    <source>
        <dbReference type="Proteomes" id="UP001140513"/>
    </source>
</evidence>
<dbReference type="AlphaFoldDB" id="A0A9W8XBS6"/>
<evidence type="ECO:0008006" key="4">
    <source>
        <dbReference type="Google" id="ProtNLM"/>
    </source>
</evidence>
<comment type="caution">
    <text evidence="2">The sequence shown here is derived from an EMBL/GenBank/DDBJ whole genome shotgun (WGS) entry which is preliminary data.</text>
</comment>
<proteinExistence type="predicted"/>
<evidence type="ECO:0000313" key="2">
    <source>
        <dbReference type="EMBL" id="KAJ4345357.1"/>
    </source>
</evidence>
<feature type="region of interest" description="Disordered" evidence="1">
    <location>
        <begin position="140"/>
        <end position="175"/>
    </location>
</feature>
<name>A0A9W8XBS6_9PLEO</name>
<dbReference type="OrthoDB" id="76038at2759"/>
<dbReference type="Proteomes" id="UP001140513">
    <property type="component" value="Unassembled WGS sequence"/>
</dbReference>